<proteinExistence type="inferred from homology"/>
<evidence type="ECO:0000259" key="4">
    <source>
        <dbReference type="Pfam" id="PF01420"/>
    </source>
</evidence>
<accession>A0A3A1YMG1</accession>
<dbReference type="InterPro" id="IPR044946">
    <property type="entry name" value="Restrct_endonuc_typeI_TRD_sf"/>
</dbReference>
<feature type="domain" description="Type I restriction modification DNA specificity" evidence="4">
    <location>
        <begin position="59"/>
        <end position="226"/>
    </location>
</feature>
<reference evidence="5 6" key="1">
    <citation type="submission" date="2017-08" db="EMBL/GenBank/DDBJ databases">
        <title>Reclassification of Bisgaard taxon 37 and 44.</title>
        <authorList>
            <person name="Christensen H."/>
        </authorList>
    </citation>
    <scope>NUCLEOTIDE SEQUENCE [LARGE SCALE GENOMIC DNA]</scope>
    <source>
        <strain evidence="5 6">111</strain>
    </source>
</reference>
<dbReference type="GO" id="GO:0003677">
    <property type="term" value="F:DNA binding"/>
    <property type="evidence" value="ECO:0007669"/>
    <property type="project" value="UniProtKB-KW"/>
</dbReference>
<dbReference type="PANTHER" id="PTHR30408:SF13">
    <property type="entry name" value="TYPE I RESTRICTION ENZYME HINDI SPECIFICITY SUBUNIT"/>
    <property type="match status" value="1"/>
</dbReference>
<comment type="similarity">
    <text evidence="1">Belongs to the type-I restriction system S methylase family.</text>
</comment>
<dbReference type="PANTHER" id="PTHR30408">
    <property type="entry name" value="TYPE-1 RESTRICTION ENZYME ECOKI SPECIFICITY PROTEIN"/>
    <property type="match status" value="1"/>
</dbReference>
<sequence>MQTKLLKESLYKNLFPQLMCWYKSPENAATSAQKITSDIYICSNFQQVPQLRFKGFKQPWQEVTLKQVAKVVSGGTPKTCEPSYWHNGEINWFTPTELGESVYLSLSKRKISAVGLKYSAARMLPAGTILFTSRAGIGKSAILASPAATNQGFQSLIPITEKLDTYFTYVITKFLAVEAKYLAHGTTFDEISGKTLKQISLLLPELAEQQRIGKLFALLDQRYAQLELLSKQLEQYKEILMQKMLITV</sequence>
<evidence type="ECO:0000256" key="1">
    <source>
        <dbReference type="ARBA" id="ARBA00010923"/>
    </source>
</evidence>
<evidence type="ECO:0000256" key="2">
    <source>
        <dbReference type="ARBA" id="ARBA00022747"/>
    </source>
</evidence>
<dbReference type="CDD" id="cd17273">
    <property type="entry name" value="RMtype1_S_EcoJA69PI-TRD1-CR1_like"/>
    <property type="match status" value="1"/>
</dbReference>
<evidence type="ECO:0000313" key="5">
    <source>
        <dbReference type="EMBL" id="RIY38448.1"/>
    </source>
</evidence>
<gene>
    <name evidence="5" type="ORF">CKF58_04305</name>
</gene>
<keyword evidence="3" id="KW-0238">DNA-binding</keyword>
<organism evidence="5 6">
    <name type="scientific">Psittacicella hinzii</name>
    <dbReference type="NCBI Taxonomy" id="2028575"/>
    <lineage>
        <taxon>Bacteria</taxon>
        <taxon>Pseudomonadati</taxon>
        <taxon>Pseudomonadota</taxon>
        <taxon>Gammaproteobacteria</taxon>
        <taxon>Pasteurellales</taxon>
        <taxon>Psittacicellaceae</taxon>
        <taxon>Psittacicella</taxon>
    </lineage>
</organism>
<name>A0A3A1YMG1_9GAMM</name>
<dbReference type="OrthoDB" id="9798929at2"/>
<dbReference type="EMBL" id="NRJG01000068">
    <property type="protein sequence ID" value="RIY38448.1"/>
    <property type="molecule type" value="Genomic_DNA"/>
</dbReference>
<keyword evidence="2" id="KW-0680">Restriction system</keyword>
<dbReference type="Proteomes" id="UP000265916">
    <property type="component" value="Unassembled WGS sequence"/>
</dbReference>
<evidence type="ECO:0000256" key="3">
    <source>
        <dbReference type="ARBA" id="ARBA00023125"/>
    </source>
</evidence>
<dbReference type="InterPro" id="IPR052021">
    <property type="entry name" value="Type-I_RS_S_subunit"/>
</dbReference>
<dbReference type="SUPFAM" id="SSF116734">
    <property type="entry name" value="DNA methylase specificity domain"/>
    <property type="match status" value="1"/>
</dbReference>
<comment type="caution">
    <text evidence="5">The sequence shown here is derived from an EMBL/GenBank/DDBJ whole genome shotgun (WGS) entry which is preliminary data.</text>
</comment>
<dbReference type="AlphaFoldDB" id="A0A3A1YMG1"/>
<dbReference type="Gene3D" id="3.90.220.20">
    <property type="entry name" value="DNA methylase specificity domains"/>
    <property type="match status" value="1"/>
</dbReference>
<dbReference type="GO" id="GO:0009307">
    <property type="term" value="P:DNA restriction-modification system"/>
    <property type="evidence" value="ECO:0007669"/>
    <property type="project" value="UniProtKB-KW"/>
</dbReference>
<dbReference type="InterPro" id="IPR000055">
    <property type="entry name" value="Restrct_endonuc_typeI_TRD"/>
</dbReference>
<protein>
    <recommendedName>
        <fullName evidence="4">Type I restriction modification DNA specificity domain-containing protein</fullName>
    </recommendedName>
</protein>
<dbReference type="Pfam" id="PF01420">
    <property type="entry name" value="Methylase_S"/>
    <property type="match status" value="1"/>
</dbReference>
<keyword evidence="6" id="KW-1185">Reference proteome</keyword>
<evidence type="ECO:0000313" key="6">
    <source>
        <dbReference type="Proteomes" id="UP000265916"/>
    </source>
</evidence>